<dbReference type="HAMAP" id="MF_00386">
    <property type="entry name" value="UPF0161_YidD"/>
    <property type="match status" value="1"/>
</dbReference>
<gene>
    <name evidence="2" type="primary">yidD</name>
    <name evidence="2" type="ORF">NSCAC_0301</name>
</gene>
<comment type="similarity">
    <text evidence="1">Belongs to the UPF0161 family.</text>
</comment>
<organism evidence="2 3">
    <name type="scientific">Candidatus Nitrosacidococcus tergens</name>
    <dbReference type="NCBI Taxonomy" id="553981"/>
    <lineage>
        <taxon>Bacteria</taxon>
        <taxon>Pseudomonadati</taxon>
        <taxon>Pseudomonadota</taxon>
        <taxon>Gammaproteobacteria</taxon>
        <taxon>Chromatiales</taxon>
        <taxon>Chromatiaceae</taxon>
        <taxon>Candidatus Nitrosacidococcus</taxon>
    </lineage>
</organism>
<sequence length="80" mass="9366">MKRILLILINVYRYAVSPFIGNHCRYYPSCSEYTQEAIQRYGGFYGSWLGLKRILRCHPFHPGGLDPVPDIKKYPFSSHE</sequence>
<dbReference type="EMBL" id="LR778175">
    <property type="protein sequence ID" value="CAB1274702.1"/>
    <property type="molecule type" value="Genomic_DNA"/>
</dbReference>
<dbReference type="Proteomes" id="UP000516072">
    <property type="component" value="Chromosome"/>
</dbReference>
<dbReference type="NCBIfam" id="TIGR00278">
    <property type="entry name" value="membrane protein insertion efficiency factor YidD"/>
    <property type="match status" value="1"/>
</dbReference>
<dbReference type="KEGG" id="ntg:NSCAC_0301"/>
<evidence type="ECO:0000313" key="3">
    <source>
        <dbReference type="Proteomes" id="UP000516072"/>
    </source>
</evidence>
<comment type="subcellular location">
    <subcellularLocation>
        <location evidence="1">Cell membrane</location>
        <topology evidence="1">Peripheral membrane protein</topology>
        <orientation evidence="1">Cytoplasmic side</orientation>
    </subcellularLocation>
</comment>
<dbReference type="SMART" id="SM01234">
    <property type="entry name" value="Haemolytic"/>
    <property type="match status" value="1"/>
</dbReference>
<keyword evidence="1" id="KW-0472">Membrane</keyword>
<dbReference type="AlphaFoldDB" id="A0A7G1Q7Z8"/>
<dbReference type="Pfam" id="PF01809">
    <property type="entry name" value="YidD"/>
    <property type="match status" value="1"/>
</dbReference>
<comment type="function">
    <text evidence="1">Could be involved in insertion of integral membrane proteins into the membrane.</text>
</comment>
<name>A0A7G1Q7Z8_9GAMM</name>
<proteinExistence type="inferred from homology"/>
<evidence type="ECO:0000256" key="1">
    <source>
        <dbReference type="HAMAP-Rule" id="MF_00386"/>
    </source>
</evidence>
<evidence type="ECO:0000313" key="2">
    <source>
        <dbReference type="EMBL" id="CAB1274702.1"/>
    </source>
</evidence>
<reference evidence="2 3" key="1">
    <citation type="submission" date="2020-03" db="EMBL/GenBank/DDBJ databases">
        <authorList>
            <person name="Picone N."/>
        </authorList>
    </citation>
    <scope>NUCLEOTIDE SEQUENCE [LARGE SCALE GENOMIC DNA]</scope>
    <source>
        <strain evidence="2">NSCAC1</strain>
    </source>
</reference>
<dbReference type="PANTHER" id="PTHR33383:SF1">
    <property type="entry name" value="MEMBRANE PROTEIN INSERTION EFFICIENCY FACTOR-RELATED"/>
    <property type="match status" value="1"/>
</dbReference>
<keyword evidence="3" id="KW-1185">Reference proteome</keyword>
<dbReference type="GO" id="GO:0005886">
    <property type="term" value="C:plasma membrane"/>
    <property type="evidence" value="ECO:0007669"/>
    <property type="project" value="UniProtKB-SubCell"/>
</dbReference>
<accession>A0A7G1Q7Z8</accession>
<dbReference type="PANTHER" id="PTHR33383">
    <property type="entry name" value="MEMBRANE PROTEIN INSERTION EFFICIENCY FACTOR-RELATED"/>
    <property type="match status" value="1"/>
</dbReference>
<dbReference type="RefSeq" id="WP_197744669.1">
    <property type="nucleotide sequence ID" value="NZ_LR778175.1"/>
</dbReference>
<keyword evidence="1" id="KW-1003">Cell membrane</keyword>
<protein>
    <recommendedName>
        <fullName evidence="1">Putative membrane protein insertion efficiency factor</fullName>
    </recommendedName>
</protein>
<dbReference type="InterPro" id="IPR002696">
    <property type="entry name" value="Membr_insert_effic_factor_YidD"/>
</dbReference>